<protein>
    <submittedName>
        <fullName evidence="5">Sugar transferase</fullName>
    </submittedName>
</protein>
<dbReference type="EMBL" id="CP041690">
    <property type="protein sequence ID" value="QEE18745.1"/>
    <property type="molecule type" value="Genomic_DNA"/>
</dbReference>
<dbReference type="InterPro" id="IPR003362">
    <property type="entry name" value="Bact_transf"/>
</dbReference>
<keyword evidence="5" id="KW-0808">Transferase</keyword>
<evidence type="ECO:0000259" key="4">
    <source>
        <dbReference type="Pfam" id="PF02397"/>
    </source>
</evidence>
<keyword evidence="3" id="KW-0812">Transmembrane</keyword>
<feature type="transmembrane region" description="Helical" evidence="3">
    <location>
        <begin position="70"/>
        <end position="91"/>
    </location>
</feature>
<organism evidence="5 6">
    <name type="scientific">Paradevosia tibetensis</name>
    <dbReference type="NCBI Taxonomy" id="1447062"/>
    <lineage>
        <taxon>Bacteria</taxon>
        <taxon>Pseudomonadati</taxon>
        <taxon>Pseudomonadota</taxon>
        <taxon>Alphaproteobacteria</taxon>
        <taxon>Hyphomicrobiales</taxon>
        <taxon>Devosiaceae</taxon>
        <taxon>Paradevosia</taxon>
    </lineage>
</organism>
<dbReference type="KEGG" id="yti:FNA67_00455"/>
<evidence type="ECO:0000313" key="5">
    <source>
        <dbReference type="EMBL" id="QEE18745.1"/>
    </source>
</evidence>
<accession>A0A5B9DIU4</accession>
<evidence type="ECO:0000256" key="2">
    <source>
        <dbReference type="ARBA" id="ARBA00023169"/>
    </source>
</evidence>
<keyword evidence="6" id="KW-1185">Reference proteome</keyword>
<keyword evidence="2" id="KW-0270">Exopolysaccharide synthesis</keyword>
<feature type="transmembrane region" description="Helical" evidence="3">
    <location>
        <begin position="125"/>
        <end position="144"/>
    </location>
</feature>
<feature type="domain" description="Bacterial sugar transferase" evidence="4">
    <location>
        <begin position="252"/>
        <end position="431"/>
    </location>
</feature>
<dbReference type="PANTHER" id="PTHR30576">
    <property type="entry name" value="COLANIC BIOSYNTHESIS UDP-GLUCOSE LIPID CARRIER TRANSFERASE"/>
    <property type="match status" value="1"/>
</dbReference>
<evidence type="ECO:0000313" key="6">
    <source>
        <dbReference type="Proteomes" id="UP000321062"/>
    </source>
</evidence>
<dbReference type="OrthoDB" id="9808602at2"/>
<evidence type="ECO:0000256" key="1">
    <source>
        <dbReference type="ARBA" id="ARBA00006464"/>
    </source>
</evidence>
<keyword evidence="3" id="KW-0472">Membrane</keyword>
<dbReference type="PANTHER" id="PTHR30576:SF0">
    <property type="entry name" value="UNDECAPRENYL-PHOSPHATE N-ACETYLGALACTOSAMINYL 1-PHOSPHATE TRANSFERASE-RELATED"/>
    <property type="match status" value="1"/>
</dbReference>
<dbReference type="GO" id="GO:0016780">
    <property type="term" value="F:phosphotransferase activity, for other substituted phosphate groups"/>
    <property type="evidence" value="ECO:0007669"/>
    <property type="project" value="TreeGrafter"/>
</dbReference>
<feature type="transmembrane region" description="Helical" evidence="3">
    <location>
        <begin position="254"/>
        <end position="280"/>
    </location>
</feature>
<comment type="similarity">
    <text evidence="1">Belongs to the bacterial sugar transferase family.</text>
</comment>
<proteinExistence type="inferred from homology"/>
<keyword evidence="3" id="KW-1133">Transmembrane helix</keyword>
<name>A0A5B9DIU4_9HYPH</name>
<dbReference type="Pfam" id="PF02397">
    <property type="entry name" value="Bac_transf"/>
    <property type="match status" value="1"/>
</dbReference>
<dbReference type="Proteomes" id="UP000321062">
    <property type="component" value="Chromosome"/>
</dbReference>
<feature type="transmembrane region" description="Helical" evidence="3">
    <location>
        <begin position="98"/>
        <end position="119"/>
    </location>
</feature>
<gene>
    <name evidence="5" type="ORF">FNA67_00455</name>
</gene>
<dbReference type="AlphaFoldDB" id="A0A5B9DIU4"/>
<dbReference type="RefSeq" id="WP_147654688.1">
    <property type="nucleotide sequence ID" value="NZ_BMFM01000001.1"/>
</dbReference>
<feature type="transmembrane region" description="Helical" evidence="3">
    <location>
        <begin position="37"/>
        <end position="58"/>
    </location>
</feature>
<evidence type="ECO:0000256" key="3">
    <source>
        <dbReference type="SAM" id="Phobius"/>
    </source>
</evidence>
<dbReference type="GO" id="GO:0000271">
    <property type="term" value="P:polysaccharide biosynthetic process"/>
    <property type="evidence" value="ECO:0007669"/>
    <property type="project" value="UniProtKB-KW"/>
</dbReference>
<sequence>MTERTKGGRRSITTAQALLDLTERGGRRRKHRYWRDLRGFLAPALTVILAQVALYAFLTTLPGRDDWLNIMVAVAVLAFVPAVAGILLAAFRGNEAPIVSSGVVMLVLYSFAVSMLSAFRVPISYVAIAVCIPVGTVVMAYANIRFQRSMVVRVALAPFSQTDDVLRQIGKNIPVLSGPDADLSDIDLLLIDPKAHHTEKWSGMLAQCYLGGVEIMSWTRYIEIWHGRLDVSSFDVSHLAYTYSQFLYAQTKRFLDLAVVVLTLPVSLTLAVFVAGYIWFRDGGPVLFVQLRRGFGGRSFRMYKFRTMYKGTAGGATREGDSRIIPGCDILRKLRLDELPQLYNVLRGEMSLIGPRPEAIDLARNYERDIPKYTARLLVLPGITGWAQVNYGYSGNSEEALSKLSYDLYYIKHLSFDLDALILFKTVATVLLSRGAR</sequence>
<reference evidence="5 6" key="1">
    <citation type="journal article" date="2015" name="Int. J. Syst. Evol. Microbiol.">
        <title>Youhaiella tibetensis gen. nov., sp. nov., isolated from subsurface sediment.</title>
        <authorList>
            <person name="Wang Y.X."/>
            <person name="Huang F.Q."/>
            <person name="Nogi Y."/>
            <person name="Pang S.J."/>
            <person name="Wang P.K."/>
            <person name="Lv J."/>
        </authorList>
    </citation>
    <scope>NUCLEOTIDE SEQUENCE [LARGE SCALE GENOMIC DNA]</scope>
    <source>
        <strain evidence="6">fig4</strain>
    </source>
</reference>